<dbReference type="EMBL" id="FUYG01000015">
    <property type="protein sequence ID" value="SKB03251.1"/>
    <property type="molecule type" value="Genomic_DNA"/>
</dbReference>
<accession>A0A1T4YPQ8</accession>
<gene>
    <name evidence="3" type="ORF">SAMN06295879_3683</name>
</gene>
<dbReference type="RefSeq" id="WP_078715562.1">
    <property type="nucleotide sequence ID" value="NZ_FUYG01000015.1"/>
</dbReference>
<dbReference type="AlphaFoldDB" id="A0A1T4YPQ8"/>
<dbReference type="InterPro" id="IPR018929">
    <property type="entry name" value="DUF2510"/>
</dbReference>
<sequence length="206" mass="21949">MTDVAAGWYDDGSGGKRWWDGRAWTTRQADMPKPTASYAPKPKLPDGTRWAAVGNPISKVGGGRYLLIHDHLFVHLGDAARTLHDVAVIDITEVDVVQSTLQKTRGLATIRIAVGHGIETIHLTLDDVREFRDGVAAITGAIADARLAANGGLPSAEPEAVAEQAPDAAVQARDFIAELGALAAFHRDGVLTDEEFAAAKRKLLAL</sequence>
<name>A0A1T4YPQ8_9MICO</name>
<reference evidence="4" key="1">
    <citation type="submission" date="2017-02" db="EMBL/GenBank/DDBJ databases">
        <authorList>
            <person name="Varghese N."/>
            <person name="Submissions S."/>
        </authorList>
    </citation>
    <scope>NUCLEOTIDE SEQUENCE [LARGE SCALE GENOMIC DNA]</scope>
    <source>
        <strain evidence="4">VKM Ac-2052</strain>
    </source>
</reference>
<dbReference type="Proteomes" id="UP000189735">
    <property type="component" value="Unassembled WGS sequence"/>
</dbReference>
<proteinExistence type="predicted"/>
<dbReference type="Pfam" id="PF03703">
    <property type="entry name" value="bPH_2"/>
    <property type="match status" value="1"/>
</dbReference>
<protein>
    <submittedName>
        <fullName evidence="3">Uncharacterized protein</fullName>
    </submittedName>
</protein>
<dbReference type="InterPro" id="IPR005182">
    <property type="entry name" value="YdbS-like_PH"/>
</dbReference>
<organism evidence="3 4">
    <name type="scientific">Agreia bicolorata</name>
    <dbReference type="NCBI Taxonomy" id="110935"/>
    <lineage>
        <taxon>Bacteria</taxon>
        <taxon>Bacillati</taxon>
        <taxon>Actinomycetota</taxon>
        <taxon>Actinomycetes</taxon>
        <taxon>Micrococcales</taxon>
        <taxon>Microbacteriaceae</taxon>
        <taxon>Agreia</taxon>
    </lineage>
</organism>
<evidence type="ECO:0000259" key="2">
    <source>
        <dbReference type="Pfam" id="PF10708"/>
    </source>
</evidence>
<evidence type="ECO:0000313" key="3">
    <source>
        <dbReference type="EMBL" id="SKB03251.1"/>
    </source>
</evidence>
<feature type="domain" description="DUF2510" evidence="2">
    <location>
        <begin position="6"/>
        <end position="35"/>
    </location>
</feature>
<feature type="domain" description="YdbS-like PH" evidence="1">
    <location>
        <begin position="70"/>
        <end position="132"/>
    </location>
</feature>
<evidence type="ECO:0000259" key="1">
    <source>
        <dbReference type="Pfam" id="PF03703"/>
    </source>
</evidence>
<dbReference type="Pfam" id="PF10708">
    <property type="entry name" value="DUF2510"/>
    <property type="match status" value="1"/>
</dbReference>
<evidence type="ECO:0000313" key="4">
    <source>
        <dbReference type="Proteomes" id="UP000189735"/>
    </source>
</evidence>